<keyword evidence="1" id="KW-0812">Transmembrane</keyword>
<keyword evidence="1" id="KW-1133">Transmembrane helix</keyword>
<evidence type="ECO:0000256" key="1">
    <source>
        <dbReference type="SAM" id="Phobius"/>
    </source>
</evidence>
<dbReference type="Proteomes" id="UP000823611">
    <property type="component" value="Unassembled WGS sequence"/>
</dbReference>
<accession>A0A9D9H3E7</accession>
<proteinExistence type="predicted"/>
<protein>
    <submittedName>
        <fullName evidence="2">C-GCAxxG-C-C family protein</fullName>
    </submittedName>
</protein>
<evidence type="ECO:0000313" key="3">
    <source>
        <dbReference type="Proteomes" id="UP000823611"/>
    </source>
</evidence>
<dbReference type="Pfam" id="PF09719">
    <property type="entry name" value="C_GCAxxG_C_C"/>
    <property type="match status" value="1"/>
</dbReference>
<sequence>MKNNAIKYYNMGYNCSACMFKAVEEKYNIHLPKEFENGINLINNGFGFCGMCGVLISAVIILGMILGEEKGRMARMKLFDYFFEKYKYTDCGRISMNSSECSDVISFVCDIIDKIVLEMS</sequence>
<dbReference type="EMBL" id="JADIMX010000084">
    <property type="protein sequence ID" value="MBO8434554.1"/>
    <property type="molecule type" value="Genomic_DNA"/>
</dbReference>
<feature type="transmembrane region" description="Helical" evidence="1">
    <location>
        <begin position="45"/>
        <end position="67"/>
    </location>
</feature>
<gene>
    <name evidence="2" type="ORF">IAC55_04440</name>
</gene>
<comment type="caution">
    <text evidence="2">The sequence shown here is derived from an EMBL/GenBank/DDBJ whole genome shotgun (WGS) entry which is preliminary data.</text>
</comment>
<organism evidence="2 3">
    <name type="scientific">Candidatus Fimicola merdigallinarum</name>
    <dbReference type="NCBI Taxonomy" id="2840819"/>
    <lineage>
        <taxon>Bacteria</taxon>
        <taxon>Bacillati</taxon>
        <taxon>Bacillota</taxon>
        <taxon>Clostridia</taxon>
        <taxon>Lachnospirales</taxon>
        <taxon>Lachnospiraceae</taxon>
        <taxon>Lachnospiraceae incertae sedis</taxon>
        <taxon>Candidatus Fimicola</taxon>
    </lineage>
</organism>
<dbReference type="InterPro" id="IPR010181">
    <property type="entry name" value="CGCAxxGCC_motif"/>
</dbReference>
<name>A0A9D9H3E7_9FIRM</name>
<dbReference type="AlphaFoldDB" id="A0A9D9H3E7"/>
<reference evidence="2" key="1">
    <citation type="submission" date="2020-10" db="EMBL/GenBank/DDBJ databases">
        <authorList>
            <person name="Gilroy R."/>
        </authorList>
    </citation>
    <scope>NUCLEOTIDE SEQUENCE</scope>
    <source>
        <strain evidence="2">F6-4510</strain>
    </source>
</reference>
<evidence type="ECO:0000313" key="2">
    <source>
        <dbReference type="EMBL" id="MBO8434554.1"/>
    </source>
</evidence>
<reference evidence="2" key="2">
    <citation type="journal article" date="2021" name="PeerJ">
        <title>Extensive microbial diversity within the chicken gut microbiome revealed by metagenomics and culture.</title>
        <authorList>
            <person name="Gilroy R."/>
            <person name="Ravi A."/>
            <person name="Getino M."/>
            <person name="Pursley I."/>
            <person name="Horton D.L."/>
            <person name="Alikhan N.F."/>
            <person name="Baker D."/>
            <person name="Gharbi K."/>
            <person name="Hall N."/>
            <person name="Watson M."/>
            <person name="Adriaenssens E.M."/>
            <person name="Foster-Nyarko E."/>
            <person name="Jarju S."/>
            <person name="Secka A."/>
            <person name="Antonio M."/>
            <person name="Oren A."/>
            <person name="Chaudhuri R.R."/>
            <person name="La Ragione R."/>
            <person name="Hildebrand F."/>
            <person name="Pallen M.J."/>
        </authorList>
    </citation>
    <scope>NUCLEOTIDE SEQUENCE</scope>
    <source>
        <strain evidence="2">F6-4510</strain>
    </source>
</reference>
<keyword evidence="1" id="KW-0472">Membrane</keyword>